<evidence type="ECO:0000256" key="2">
    <source>
        <dbReference type="SAM" id="Phobius"/>
    </source>
</evidence>
<dbReference type="Proteomes" id="UP001290455">
    <property type="component" value="Unassembled WGS sequence"/>
</dbReference>
<comment type="caution">
    <text evidence="4">The sequence shown here is derived from an EMBL/GenBank/DDBJ whole genome shotgun (WGS) entry which is preliminary data.</text>
</comment>
<feature type="compositionally biased region" description="Low complexity" evidence="1">
    <location>
        <begin position="162"/>
        <end position="174"/>
    </location>
</feature>
<sequence length="204" mass="23088">MKKTGYIPLLVSFLLSMMIISTVSATSWVDLEPQEVVDRAEVIVLGKYDFTGKPKPGKFVFQGLDFNVEKFYKGDLSEQLTAGIDYNDVGWADEFQKEGGVFLLFLEKGKDADFLIPVGGPNGIIQLANGKVEHPNDEKRTFFEDFLKINPEKTMDAKPETQNNSQNNNQEGSQNDQSFPYLYVIGSIFVGFAVLFLLYRYKRK</sequence>
<keyword evidence="5" id="KW-1185">Reference proteome</keyword>
<keyword evidence="2" id="KW-1133">Transmembrane helix</keyword>
<protein>
    <submittedName>
        <fullName evidence="4">Uncharacterized protein</fullName>
    </submittedName>
</protein>
<feature type="signal peptide" evidence="3">
    <location>
        <begin position="1"/>
        <end position="25"/>
    </location>
</feature>
<name>A0ABU5IZ55_9BACI</name>
<gene>
    <name evidence="4" type="ORF">SM124_11720</name>
</gene>
<feature type="chain" id="PRO_5045136468" evidence="3">
    <location>
        <begin position="26"/>
        <end position="204"/>
    </location>
</feature>
<evidence type="ECO:0000313" key="4">
    <source>
        <dbReference type="EMBL" id="MDZ5472416.1"/>
    </source>
</evidence>
<dbReference type="RefSeq" id="WP_322446704.1">
    <property type="nucleotide sequence ID" value="NZ_JAXOFX010000006.1"/>
</dbReference>
<dbReference type="EMBL" id="JAXOFX010000006">
    <property type="protein sequence ID" value="MDZ5472416.1"/>
    <property type="molecule type" value="Genomic_DNA"/>
</dbReference>
<keyword evidence="3" id="KW-0732">Signal</keyword>
<organism evidence="4 5">
    <name type="scientific">Robertmurraya mangrovi</name>
    <dbReference type="NCBI Taxonomy" id="3098077"/>
    <lineage>
        <taxon>Bacteria</taxon>
        <taxon>Bacillati</taxon>
        <taxon>Bacillota</taxon>
        <taxon>Bacilli</taxon>
        <taxon>Bacillales</taxon>
        <taxon>Bacillaceae</taxon>
        <taxon>Robertmurraya</taxon>
    </lineage>
</organism>
<accession>A0ABU5IZ55</accession>
<feature type="transmembrane region" description="Helical" evidence="2">
    <location>
        <begin position="181"/>
        <end position="199"/>
    </location>
</feature>
<feature type="region of interest" description="Disordered" evidence="1">
    <location>
        <begin position="154"/>
        <end position="174"/>
    </location>
</feature>
<keyword evidence="2" id="KW-0812">Transmembrane</keyword>
<reference evidence="4 5" key="1">
    <citation type="submission" date="2023-11" db="EMBL/GenBank/DDBJ databases">
        <title>Bacillus jintuensis, isolated from a mudflat on the Beibu Gulf coast.</title>
        <authorList>
            <person name="Li M."/>
        </authorList>
    </citation>
    <scope>NUCLEOTIDE SEQUENCE [LARGE SCALE GENOMIC DNA]</scope>
    <source>
        <strain evidence="4 5">31A1R</strain>
    </source>
</reference>
<evidence type="ECO:0000256" key="1">
    <source>
        <dbReference type="SAM" id="MobiDB-lite"/>
    </source>
</evidence>
<evidence type="ECO:0000313" key="5">
    <source>
        <dbReference type="Proteomes" id="UP001290455"/>
    </source>
</evidence>
<proteinExistence type="predicted"/>
<keyword evidence="2" id="KW-0472">Membrane</keyword>
<evidence type="ECO:0000256" key="3">
    <source>
        <dbReference type="SAM" id="SignalP"/>
    </source>
</evidence>